<dbReference type="RefSeq" id="WP_279244215.1">
    <property type="nucleotide sequence ID" value="NZ_SHNN01000001.1"/>
</dbReference>
<accession>A0ABT3TEM9</accession>
<protein>
    <submittedName>
        <fullName evidence="3">PPOX class F420-dependent oxidoreductase</fullName>
    </submittedName>
</protein>
<proteinExistence type="predicted"/>
<evidence type="ECO:0000256" key="1">
    <source>
        <dbReference type="ARBA" id="ARBA00023002"/>
    </source>
</evidence>
<dbReference type="PANTHER" id="PTHR35176:SF1">
    <property type="entry name" value="F420H(2)-DEPENDENT BILIVERDIN REDUCTASE"/>
    <property type="match status" value="1"/>
</dbReference>
<dbReference type="EMBL" id="SHNN01000001">
    <property type="protein sequence ID" value="MCX2980236.1"/>
    <property type="molecule type" value="Genomic_DNA"/>
</dbReference>
<sequence>MANRLETKELYAFLEMGARTAKIACVKKDGSPIVSPVWFVLDNRELVFTTMNTSLKYRLIQREPRVSVCVESDSYPYGFATIQGTATLHKLQPADLLKWTTQIASRYVPGELVEQFGRRNAVEDEVLVRVKVEKFFAFEGIAD</sequence>
<dbReference type="InterPro" id="IPR019920">
    <property type="entry name" value="F420-binding_dom_put"/>
</dbReference>
<keyword evidence="1" id="KW-0560">Oxidoreductase</keyword>
<dbReference type="NCBIfam" id="TIGR03618">
    <property type="entry name" value="Rv1155_F420"/>
    <property type="match status" value="1"/>
</dbReference>
<evidence type="ECO:0000313" key="4">
    <source>
        <dbReference type="Proteomes" id="UP001143362"/>
    </source>
</evidence>
<dbReference type="InterPro" id="IPR011576">
    <property type="entry name" value="Pyridox_Oxase_N"/>
</dbReference>
<dbReference type="InterPro" id="IPR052019">
    <property type="entry name" value="F420H2_bilvrd_red/Heme_oxyg"/>
</dbReference>
<comment type="caution">
    <text evidence="3">The sequence shown here is derived from an EMBL/GenBank/DDBJ whole genome shotgun (WGS) entry which is preliminary data.</text>
</comment>
<keyword evidence="4" id="KW-1185">Reference proteome</keyword>
<dbReference type="SUPFAM" id="SSF50475">
    <property type="entry name" value="FMN-binding split barrel"/>
    <property type="match status" value="1"/>
</dbReference>
<feature type="domain" description="Pyridoxamine 5'-phosphate oxidase N-terminal" evidence="2">
    <location>
        <begin position="7"/>
        <end position="135"/>
    </location>
</feature>
<evidence type="ECO:0000259" key="2">
    <source>
        <dbReference type="Pfam" id="PF01243"/>
    </source>
</evidence>
<dbReference type="Proteomes" id="UP001143362">
    <property type="component" value="Unassembled WGS sequence"/>
</dbReference>
<dbReference type="InterPro" id="IPR012349">
    <property type="entry name" value="Split_barrel_FMN-bd"/>
</dbReference>
<gene>
    <name evidence="3" type="ORF">EYC98_05060</name>
</gene>
<organism evidence="3 4">
    <name type="scientific">Candidatus Litorirhabdus singularis</name>
    <dbReference type="NCBI Taxonomy" id="2518993"/>
    <lineage>
        <taxon>Bacteria</taxon>
        <taxon>Pseudomonadati</taxon>
        <taxon>Pseudomonadota</taxon>
        <taxon>Gammaproteobacteria</taxon>
        <taxon>Cellvibrionales</taxon>
        <taxon>Halieaceae</taxon>
        <taxon>Candidatus Litorirhabdus</taxon>
    </lineage>
</organism>
<reference evidence="3" key="1">
    <citation type="submission" date="2019-02" db="EMBL/GenBank/DDBJ databases">
        <authorList>
            <person name="Li S.-H."/>
        </authorList>
    </citation>
    <scope>NUCLEOTIDE SEQUENCE</scope>
    <source>
        <strain evidence="3">IMCC14734</strain>
    </source>
</reference>
<name>A0ABT3TEM9_9GAMM</name>
<dbReference type="Pfam" id="PF01243">
    <property type="entry name" value="PNPOx_N"/>
    <property type="match status" value="1"/>
</dbReference>
<dbReference type="Gene3D" id="2.30.110.10">
    <property type="entry name" value="Electron Transport, Fmn-binding Protein, Chain A"/>
    <property type="match status" value="1"/>
</dbReference>
<dbReference type="PANTHER" id="PTHR35176">
    <property type="entry name" value="HEME OXYGENASE HI_0854-RELATED"/>
    <property type="match status" value="1"/>
</dbReference>
<evidence type="ECO:0000313" key="3">
    <source>
        <dbReference type="EMBL" id="MCX2980236.1"/>
    </source>
</evidence>